<dbReference type="GeneID" id="87823727"/>
<protein>
    <submittedName>
        <fullName evidence="2">Uncharacterized protein</fullName>
    </submittedName>
</protein>
<organism evidence="2 3">
    <name type="scientific">Parathielavia appendiculata</name>
    <dbReference type="NCBI Taxonomy" id="2587402"/>
    <lineage>
        <taxon>Eukaryota</taxon>
        <taxon>Fungi</taxon>
        <taxon>Dikarya</taxon>
        <taxon>Ascomycota</taxon>
        <taxon>Pezizomycotina</taxon>
        <taxon>Sordariomycetes</taxon>
        <taxon>Sordariomycetidae</taxon>
        <taxon>Sordariales</taxon>
        <taxon>Chaetomiaceae</taxon>
        <taxon>Parathielavia</taxon>
    </lineage>
</organism>
<sequence length="230" mass="25923">MSGANRHPVRRPIGTFLGRLGLLLPAKFWYCSHQRRAKARSLVSELANQDSTARQTTTWLRTPSHADLSTQADGHMNTVSETKMNHVQVCGQLFAVERFLSSCLDLSFSTAQPLFISPEIVQMQPRHSKERAMEPPRARVRNARSREARNRVAVTLAARLNTGNKGRRPGDLSYVFHQAFSFSVLSLNTLPTLLSSHNYSQRRHWVIPDVWETSDGFPIGFRSNVADPSD</sequence>
<keyword evidence="3" id="KW-1185">Reference proteome</keyword>
<accession>A0AAN6Z4C9</accession>
<feature type="region of interest" description="Disordered" evidence="1">
    <location>
        <begin position="126"/>
        <end position="146"/>
    </location>
</feature>
<dbReference type="EMBL" id="MU853226">
    <property type="protein sequence ID" value="KAK4125180.1"/>
    <property type="molecule type" value="Genomic_DNA"/>
</dbReference>
<evidence type="ECO:0000313" key="2">
    <source>
        <dbReference type="EMBL" id="KAK4125180.1"/>
    </source>
</evidence>
<reference evidence="2" key="1">
    <citation type="journal article" date="2023" name="Mol. Phylogenet. Evol.">
        <title>Genome-scale phylogeny and comparative genomics of the fungal order Sordariales.</title>
        <authorList>
            <person name="Hensen N."/>
            <person name="Bonometti L."/>
            <person name="Westerberg I."/>
            <person name="Brannstrom I.O."/>
            <person name="Guillou S."/>
            <person name="Cros-Aarteil S."/>
            <person name="Calhoun S."/>
            <person name="Haridas S."/>
            <person name="Kuo A."/>
            <person name="Mondo S."/>
            <person name="Pangilinan J."/>
            <person name="Riley R."/>
            <person name="LaButti K."/>
            <person name="Andreopoulos B."/>
            <person name="Lipzen A."/>
            <person name="Chen C."/>
            <person name="Yan M."/>
            <person name="Daum C."/>
            <person name="Ng V."/>
            <person name="Clum A."/>
            <person name="Steindorff A."/>
            <person name="Ohm R.A."/>
            <person name="Martin F."/>
            <person name="Silar P."/>
            <person name="Natvig D.O."/>
            <person name="Lalanne C."/>
            <person name="Gautier V."/>
            <person name="Ament-Velasquez S.L."/>
            <person name="Kruys A."/>
            <person name="Hutchinson M.I."/>
            <person name="Powell A.J."/>
            <person name="Barry K."/>
            <person name="Miller A.N."/>
            <person name="Grigoriev I.V."/>
            <person name="Debuchy R."/>
            <person name="Gladieux P."/>
            <person name="Hiltunen Thoren M."/>
            <person name="Johannesson H."/>
        </authorList>
    </citation>
    <scope>NUCLEOTIDE SEQUENCE</scope>
    <source>
        <strain evidence="2">CBS 731.68</strain>
    </source>
</reference>
<reference evidence="2" key="2">
    <citation type="submission" date="2023-05" db="EMBL/GenBank/DDBJ databases">
        <authorList>
            <consortium name="Lawrence Berkeley National Laboratory"/>
            <person name="Steindorff A."/>
            <person name="Hensen N."/>
            <person name="Bonometti L."/>
            <person name="Westerberg I."/>
            <person name="Brannstrom I.O."/>
            <person name="Guillou S."/>
            <person name="Cros-Aarteil S."/>
            <person name="Calhoun S."/>
            <person name="Haridas S."/>
            <person name="Kuo A."/>
            <person name="Mondo S."/>
            <person name="Pangilinan J."/>
            <person name="Riley R."/>
            <person name="Labutti K."/>
            <person name="Andreopoulos B."/>
            <person name="Lipzen A."/>
            <person name="Chen C."/>
            <person name="Yanf M."/>
            <person name="Daum C."/>
            <person name="Ng V."/>
            <person name="Clum A."/>
            <person name="Ohm R."/>
            <person name="Martin F."/>
            <person name="Silar P."/>
            <person name="Natvig D."/>
            <person name="Lalanne C."/>
            <person name="Gautier V."/>
            <person name="Ament-Velasquez S.L."/>
            <person name="Kruys A."/>
            <person name="Hutchinson M.I."/>
            <person name="Powell A.J."/>
            <person name="Barry K."/>
            <person name="Miller A.N."/>
            <person name="Grigoriev I.V."/>
            <person name="Debuchy R."/>
            <person name="Gladieux P."/>
            <person name="Thoren M.H."/>
            <person name="Johannesson H."/>
        </authorList>
    </citation>
    <scope>NUCLEOTIDE SEQUENCE</scope>
    <source>
        <strain evidence="2">CBS 731.68</strain>
    </source>
</reference>
<dbReference type="AlphaFoldDB" id="A0AAN6Z4C9"/>
<evidence type="ECO:0000256" key="1">
    <source>
        <dbReference type="SAM" id="MobiDB-lite"/>
    </source>
</evidence>
<proteinExistence type="predicted"/>
<dbReference type="RefSeq" id="XP_062648951.1">
    <property type="nucleotide sequence ID" value="XM_062786957.1"/>
</dbReference>
<name>A0AAN6Z4C9_9PEZI</name>
<evidence type="ECO:0000313" key="3">
    <source>
        <dbReference type="Proteomes" id="UP001302602"/>
    </source>
</evidence>
<gene>
    <name evidence="2" type="ORF">N657DRAFT_358046</name>
</gene>
<dbReference type="Proteomes" id="UP001302602">
    <property type="component" value="Unassembled WGS sequence"/>
</dbReference>
<comment type="caution">
    <text evidence="2">The sequence shown here is derived from an EMBL/GenBank/DDBJ whole genome shotgun (WGS) entry which is preliminary data.</text>
</comment>